<proteinExistence type="predicted"/>
<dbReference type="AlphaFoldDB" id="A0A165HAS9"/>
<keyword evidence="2" id="KW-1185">Reference proteome</keyword>
<evidence type="ECO:0000313" key="2">
    <source>
        <dbReference type="Proteomes" id="UP000077266"/>
    </source>
</evidence>
<reference evidence="1 2" key="1">
    <citation type="journal article" date="2016" name="Mol. Biol. Evol.">
        <title>Comparative Genomics of Early-Diverging Mushroom-Forming Fungi Provides Insights into the Origins of Lignocellulose Decay Capabilities.</title>
        <authorList>
            <person name="Nagy L.G."/>
            <person name="Riley R."/>
            <person name="Tritt A."/>
            <person name="Adam C."/>
            <person name="Daum C."/>
            <person name="Floudas D."/>
            <person name="Sun H."/>
            <person name="Yadav J.S."/>
            <person name="Pangilinan J."/>
            <person name="Larsson K.H."/>
            <person name="Matsuura K."/>
            <person name="Barry K."/>
            <person name="Labutti K."/>
            <person name="Kuo R."/>
            <person name="Ohm R.A."/>
            <person name="Bhattacharya S.S."/>
            <person name="Shirouzu T."/>
            <person name="Yoshinaga Y."/>
            <person name="Martin F.M."/>
            <person name="Grigoriev I.V."/>
            <person name="Hibbett D.S."/>
        </authorList>
    </citation>
    <scope>NUCLEOTIDE SEQUENCE [LARGE SCALE GENOMIC DNA]</scope>
    <source>
        <strain evidence="1 2">HHB12029</strain>
    </source>
</reference>
<accession>A0A165HAS9</accession>
<sequence>MLLAASLIHEAVFKSVNPRLERHLERLSTRFRPRRRPRRSGGSVASYIPSTLSCSFVHGVVHSSCNSTHYLTCVVGSLGKFSFRPSVKICQQTWMPGNSSSRRGRVLVASTSGNDGHLAVATVHVGPCTLSGAQLRARQPLQRGDGLLLRKPVVVQS</sequence>
<name>A0A165HAS9_EXIGL</name>
<evidence type="ECO:0000313" key="1">
    <source>
        <dbReference type="EMBL" id="KZV91690.1"/>
    </source>
</evidence>
<organism evidence="1 2">
    <name type="scientific">Exidia glandulosa HHB12029</name>
    <dbReference type="NCBI Taxonomy" id="1314781"/>
    <lineage>
        <taxon>Eukaryota</taxon>
        <taxon>Fungi</taxon>
        <taxon>Dikarya</taxon>
        <taxon>Basidiomycota</taxon>
        <taxon>Agaricomycotina</taxon>
        <taxon>Agaricomycetes</taxon>
        <taxon>Auriculariales</taxon>
        <taxon>Exidiaceae</taxon>
        <taxon>Exidia</taxon>
    </lineage>
</organism>
<dbReference type="InParanoid" id="A0A165HAS9"/>
<protein>
    <submittedName>
        <fullName evidence="1">Uncharacterized protein</fullName>
    </submittedName>
</protein>
<dbReference type="EMBL" id="KV426022">
    <property type="protein sequence ID" value="KZV91690.1"/>
    <property type="molecule type" value="Genomic_DNA"/>
</dbReference>
<gene>
    <name evidence="1" type="ORF">EXIGLDRAFT_91149</name>
</gene>
<dbReference type="Proteomes" id="UP000077266">
    <property type="component" value="Unassembled WGS sequence"/>
</dbReference>